<feature type="compositionally biased region" description="Low complexity" evidence="1">
    <location>
        <begin position="51"/>
        <end position="61"/>
    </location>
</feature>
<name>A0A1Y2I0J7_9FUNG</name>
<dbReference type="AlphaFoldDB" id="A0A1Y2I0J7"/>
<accession>A0A1Y2I0J7</accession>
<dbReference type="OrthoDB" id="46159at2759"/>
<keyword evidence="3" id="KW-1185">Reference proteome</keyword>
<feature type="region of interest" description="Disordered" evidence="1">
    <location>
        <begin position="1"/>
        <end position="61"/>
    </location>
</feature>
<gene>
    <name evidence="2" type="ORF">BCR44DRAFT_1248878</name>
</gene>
<sequence>MAPTQASAARRGSAIAMNPAMRTIQSQSRPAAVSGGSAAPHTPLATIKSGTAPSATPAATPAPHADISLTQFLITVSSSNFSQRFHAFDSAALNLLPSALPLSAGDIKLIDAHVKHGLTSTHPKPLGAALLNMAIMVERGVISGTCLAKVVATAAALKYTGEYACRPTIMDPVHRILEGIAASIAVDDVAHVVAARSEVSAGASLAVKALVAALVAQIMERVGVVDAARVVVKDENVRKSVIENTLKLIGDAGDDENVQKVLAQWVWVLEKGT</sequence>
<proteinExistence type="predicted"/>
<evidence type="ECO:0000256" key="1">
    <source>
        <dbReference type="SAM" id="MobiDB-lite"/>
    </source>
</evidence>
<evidence type="ECO:0000313" key="3">
    <source>
        <dbReference type="Proteomes" id="UP000193411"/>
    </source>
</evidence>
<dbReference type="Proteomes" id="UP000193411">
    <property type="component" value="Unassembled WGS sequence"/>
</dbReference>
<reference evidence="2 3" key="1">
    <citation type="submission" date="2016-07" db="EMBL/GenBank/DDBJ databases">
        <title>Pervasive Adenine N6-methylation of Active Genes in Fungi.</title>
        <authorList>
            <consortium name="DOE Joint Genome Institute"/>
            <person name="Mondo S.J."/>
            <person name="Dannebaum R.O."/>
            <person name="Kuo R.C."/>
            <person name="Labutti K."/>
            <person name="Haridas S."/>
            <person name="Kuo A."/>
            <person name="Salamov A."/>
            <person name="Ahrendt S.R."/>
            <person name="Lipzen A."/>
            <person name="Sullivan W."/>
            <person name="Andreopoulos W.B."/>
            <person name="Clum A."/>
            <person name="Lindquist E."/>
            <person name="Daum C."/>
            <person name="Ramamoorthy G.K."/>
            <person name="Gryganskyi A."/>
            <person name="Culley D."/>
            <person name="Magnuson J.K."/>
            <person name="James T.Y."/>
            <person name="O'Malley M.A."/>
            <person name="Stajich J.E."/>
            <person name="Spatafora J.W."/>
            <person name="Visel A."/>
            <person name="Grigoriev I.V."/>
        </authorList>
    </citation>
    <scope>NUCLEOTIDE SEQUENCE [LARGE SCALE GENOMIC DNA]</scope>
    <source>
        <strain evidence="2 3">PL171</strain>
    </source>
</reference>
<dbReference type="EMBL" id="MCFL01000005">
    <property type="protein sequence ID" value="ORZ39503.1"/>
    <property type="molecule type" value="Genomic_DNA"/>
</dbReference>
<organism evidence="2 3">
    <name type="scientific">Catenaria anguillulae PL171</name>
    <dbReference type="NCBI Taxonomy" id="765915"/>
    <lineage>
        <taxon>Eukaryota</taxon>
        <taxon>Fungi</taxon>
        <taxon>Fungi incertae sedis</taxon>
        <taxon>Blastocladiomycota</taxon>
        <taxon>Blastocladiomycetes</taxon>
        <taxon>Blastocladiales</taxon>
        <taxon>Catenariaceae</taxon>
        <taxon>Catenaria</taxon>
    </lineage>
</organism>
<comment type="caution">
    <text evidence="2">The sequence shown here is derived from an EMBL/GenBank/DDBJ whole genome shotgun (WGS) entry which is preliminary data.</text>
</comment>
<protein>
    <submittedName>
        <fullName evidence="2">Uncharacterized protein</fullName>
    </submittedName>
</protein>
<evidence type="ECO:0000313" key="2">
    <source>
        <dbReference type="EMBL" id="ORZ39503.1"/>
    </source>
</evidence>